<dbReference type="InterPro" id="IPR013581">
    <property type="entry name" value="PDR_assoc"/>
</dbReference>
<dbReference type="Pfam" id="PF08370">
    <property type="entry name" value="PDR_assoc"/>
    <property type="match status" value="1"/>
</dbReference>
<evidence type="ECO:0000256" key="3">
    <source>
        <dbReference type="SAM" id="Phobius"/>
    </source>
</evidence>
<keyword evidence="3" id="KW-1133">Transmembrane helix</keyword>
<dbReference type="SUPFAM" id="SSF52540">
    <property type="entry name" value="P-loop containing nucleoside triphosphate hydrolases"/>
    <property type="match status" value="1"/>
</dbReference>
<dbReference type="PANTHER" id="PTHR48040:SF35">
    <property type="entry name" value="ABC TRANSPORTER G FAMILY MEMBER 39-LIKE"/>
    <property type="match status" value="1"/>
</dbReference>
<evidence type="ECO:0000313" key="5">
    <source>
        <dbReference type="EMBL" id="KAG6505403.1"/>
    </source>
</evidence>
<comment type="caution">
    <text evidence="5">The sequence shown here is derived from an EMBL/GenBank/DDBJ whole genome shotgun (WGS) entry which is preliminary data.</text>
</comment>
<evidence type="ECO:0000313" key="6">
    <source>
        <dbReference type="Proteomes" id="UP000734854"/>
    </source>
</evidence>
<evidence type="ECO:0000259" key="4">
    <source>
        <dbReference type="Pfam" id="PF08370"/>
    </source>
</evidence>
<dbReference type="InterPro" id="IPR007930">
    <property type="entry name" value="DUF724"/>
</dbReference>
<protein>
    <recommendedName>
        <fullName evidence="4">Plant PDR ABC transporter associated domain-containing protein</fullName>
    </recommendedName>
</protein>
<keyword evidence="3" id="KW-0472">Membrane</keyword>
<dbReference type="Proteomes" id="UP000734854">
    <property type="component" value="Unassembled WGS sequence"/>
</dbReference>
<dbReference type="EMBL" id="JACMSC010000010">
    <property type="protein sequence ID" value="KAG6505403.1"/>
    <property type="molecule type" value="Genomic_DNA"/>
</dbReference>
<dbReference type="Pfam" id="PF05266">
    <property type="entry name" value="DUF724"/>
    <property type="match status" value="1"/>
</dbReference>
<keyword evidence="2" id="KW-0341">Growth regulation</keyword>
<name>A0A8J5KZQ5_ZINOF</name>
<gene>
    <name evidence="5" type="ORF">ZIOFF_037759</name>
</gene>
<proteinExistence type="predicted"/>
<evidence type="ECO:0000256" key="1">
    <source>
        <dbReference type="ARBA" id="ARBA00022448"/>
    </source>
</evidence>
<dbReference type="Gene3D" id="3.40.50.300">
    <property type="entry name" value="P-loop containing nucleotide triphosphate hydrolases"/>
    <property type="match status" value="1"/>
</dbReference>
<keyword evidence="3" id="KW-0812">Transmembrane</keyword>
<sequence>MRNFQKQEKSRAKIVSWAERFLGFGWSATSRAVAATKLVDDDNLPIPLSTSSVVQRRGGLLPWPVLHRRSSSGLSSIGEAAIGSSRLNRPIAIPSRNSIAYCSNDVKKWWIWGYWISPLMYAQNAISVNELLGHSWSYIWNQTEPSLGVCVLRAQGISPEAKWYWISLGALVGYVLLFNALFTMALTFLKPDGIMREDSTNETSSDINKKGMILPFTLLSITFHNIRYYEMKSQGAEENCLMRLKGISGCLKPGVLTALMGISGGGKATLMDVLAGRKTGLSAKKDGPKLTVLYSYETTDSAKCCIRGPSVPSKVGEVLAEIHQRETPMGTTIDNEGVLIVPHPSEPLESETLLQFSRTSAMWQSIESMKVFQLMPQNPHFCLLEKYAMEFREGMAIGLMLSFANLVTNIKLLHIDDVQYTFEERMRALAFLEENEVDVSQLRSWL</sequence>
<keyword evidence="6" id="KW-1185">Reference proteome</keyword>
<feature type="transmembrane region" description="Helical" evidence="3">
    <location>
        <begin position="163"/>
        <end position="189"/>
    </location>
</feature>
<dbReference type="InterPro" id="IPR027417">
    <property type="entry name" value="P-loop_NTPase"/>
</dbReference>
<organism evidence="5 6">
    <name type="scientific">Zingiber officinale</name>
    <name type="common">Ginger</name>
    <name type="synonym">Amomum zingiber</name>
    <dbReference type="NCBI Taxonomy" id="94328"/>
    <lineage>
        <taxon>Eukaryota</taxon>
        <taxon>Viridiplantae</taxon>
        <taxon>Streptophyta</taxon>
        <taxon>Embryophyta</taxon>
        <taxon>Tracheophyta</taxon>
        <taxon>Spermatophyta</taxon>
        <taxon>Magnoliopsida</taxon>
        <taxon>Liliopsida</taxon>
        <taxon>Zingiberales</taxon>
        <taxon>Zingiberaceae</taxon>
        <taxon>Zingiber</taxon>
    </lineage>
</organism>
<reference evidence="5 6" key="1">
    <citation type="submission" date="2020-08" db="EMBL/GenBank/DDBJ databases">
        <title>Plant Genome Project.</title>
        <authorList>
            <person name="Zhang R.-G."/>
        </authorList>
    </citation>
    <scope>NUCLEOTIDE SEQUENCE [LARGE SCALE GENOMIC DNA]</scope>
    <source>
        <tissue evidence="5">Rhizome</tissue>
    </source>
</reference>
<accession>A0A8J5KZQ5</accession>
<feature type="domain" description="Plant PDR ABC transporter associated" evidence="4">
    <location>
        <begin position="137"/>
        <end position="191"/>
    </location>
</feature>
<keyword evidence="1" id="KW-0813">Transport</keyword>
<dbReference type="AlphaFoldDB" id="A0A8J5KZQ5"/>
<evidence type="ECO:0000256" key="2">
    <source>
        <dbReference type="ARBA" id="ARBA00022604"/>
    </source>
</evidence>
<dbReference type="PANTHER" id="PTHR48040">
    <property type="entry name" value="PLEIOTROPIC DRUG RESISTANCE PROTEIN 1-LIKE ISOFORM X1"/>
    <property type="match status" value="1"/>
</dbReference>